<dbReference type="EMBL" id="CP041238">
    <property type="protein sequence ID" value="QLL62873.1"/>
    <property type="molecule type" value="Genomic_DNA"/>
</dbReference>
<dbReference type="KEGG" id="emx:FKV68_16190"/>
<keyword evidence="2" id="KW-1185">Reference proteome</keyword>
<proteinExistence type="predicted"/>
<dbReference type="RefSeq" id="WP_180938782.1">
    <property type="nucleotide sequence ID" value="NZ_CP041238.1"/>
</dbReference>
<organism evidence="1 2">
    <name type="scientific">Sinorhizobium mexicanum</name>
    <dbReference type="NCBI Taxonomy" id="375549"/>
    <lineage>
        <taxon>Bacteria</taxon>
        <taxon>Pseudomonadati</taxon>
        <taxon>Pseudomonadota</taxon>
        <taxon>Alphaproteobacteria</taxon>
        <taxon>Hyphomicrobiales</taxon>
        <taxon>Rhizobiaceae</taxon>
        <taxon>Sinorhizobium/Ensifer group</taxon>
        <taxon>Sinorhizobium</taxon>
    </lineage>
</organism>
<dbReference type="Proteomes" id="UP000510721">
    <property type="component" value="Chromosome"/>
</dbReference>
<dbReference type="AlphaFoldDB" id="A0A859QD35"/>
<protein>
    <submittedName>
        <fullName evidence="1">Uncharacterized protein</fullName>
    </submittedName>
</protein>
<accession>A0A859QD35</accession>
<evidence type="ECO:0000313" key="2">
    <source>
        <dbReference type="Proteomes" id="UP000510721"/>
    </source>
</evidence>
<sequence length="66" mass="7269">MCSIGALLHVGRAPLLLPISSGFAVKRAHFTCARCQNFDFSGFESVKSPLSPKNLEENHFLAFIFV</sequence>
<name>A0A859QD35_9HYPH</name>
<gene>
    <name evidence="1" type="ORF">FKV68_16190</name>
</gene>
<evidence type="ECO:0000313" key="1">
    <source>
        <dbReference type="EMBL" id="QLL62873.1"/>
    </source>
</evidence>
<reference evidence="1 2" key="1">
    <citation type="submission" date="2019-06" db="EMBL/GenBank/DDBJ databases">
        <title>Complete genome sequence of Ensifer mexicanus ITTG R7 isolated from nodules of Acacia angustissima (Mill.) Kuntze.</title>
        <authorList>
            <person name="Rincon-Rosales R."/>
            <person name="Rogel M.A."/>
            <person name="Guerrero G."/>
            <person name="Rincon-Molina C.I."/>
            <person name="Lopez-Lopez A."/>
            <person name="Martinez-Romero E."/>
        </authorList>
    </citation>
    <scope>NUCLEOTIDE SEQUENCE [LARGE SCALE GENOMIC DNA]</scope>
    <source>
        <strain evidence="1 2">ITTG R7</strain>
    </source>
</reference>